<evidence type="ECO:0000313" key="1">
    <source>
        <dbReference type="EMBL" id="CAK5111396.1"/>
    </source>
</evidence>
<proteinExistence type="predicted"/>
<keyword evidence="2" id="KW-1185">Reference proteome</keyword>
<name>A0ACB1AXR0_MELEN</name>
<comment type="caution">
    <text evidence="1">The sequence shown here is derived from an EMBL/GenBank/DDBJ whole genome shotgun (WGS) entry which is preliminary data.</text>
</comment>
<gene>
    <name evidence="1" type="ORF">MENTE1834_LOCUS44655</name>
</gene>
<dbReference type="Proteomes" id="UP001497535">
    <property type="component" value="Unassembled WGS sequence"/>
</dbReference>
<organism evidence="1 2">
    <name type="scientific">Meloidogyne enterolobii</name>
    <name type="common">Root-knot nematode worm</name>
    <name type="synonym">Meloidogyne mayaguensis</name>
    <dbReference type="NCBI Taxonomy" id="390850"/>
    <lineage>
        <taxon>Eukaryota</taxon>
        <taxon>Metazoa</taxon>
        <taxon>Ecdysozoa</taxon>
        <taxon>Nematoda</taxon>
        <taxon>Chromadorea</taxon>
        <taxon>Rhabditida</taxon>
        <taxon>Tylenchina</taxon>
        <taxon>Tylenchomorpha</taxon>
        <taxon>Tylenchoidea</taxon>
        <taxon>Meloidogynidae</taxon>
        <taxon>Meloidogyninae</taxon>
        <taxon>Meloidogyne</taxon>
    </lineage>
</organism>
<accession>A0ACB1AXR0</accession>
<protein>
    <submittedName>
        <fullName evidence="1">Uncharacterized protein</fullName>
    </submittedName>
</protein>
<reference evidence="1" key="1">
    <citation type="submission" date="2023-11" db="EMBL/GenBank/DDBJ databases">
        <authorList>
            <person name="Poullet M."/>
        </authorList>
    </citation>
    <scope>NUCLEOTIDE SEQUENCE</scope>
    <source>
        <strain evidence="1">E1834</strain>
    </source>
</reference>
<dbReference type="EMBL" id="CAVMJV010000139">
    <property type="protein sequence ID" value="CAK5111396.1"/>
    <property type="molecule type" value="Genomic_DNA"/>
</dbReference>
<evidence type="ECO:0000313" key="2">
    <source>
        <dbReference type="Proteomes" id="UP001497535"/>
    </source>
</evidence>
<sequence length="555" mass="62473">MSTEIDFPRGGSTKLQSSLQTDLKKANKEKRCLKRNSSNIQDLSKVNKFLVKIDEFHFKCLIDNDNEEYATAFRQNMSVELLAQNMRGLAFVKFIGDIEVILECVDGIRLVLPADKISRIFNNQMSTTKANLNNIFHKGQAFAFIVVNEKSGNKPNSNCIVSICPYEINNYLIPSSLLQNTVLNGIVSSIEEKGFVQAEHLPPYLQLDKLFIGQVALFSVRERPNKETRVIKLTGFVGLDVLDGSDDFDQKQLMPGTIIQVTPEKNVLNGLFASQKVYIRKVHLPPRLRLDAPQVLKPFRACVVCVQPNSSVLVLNAHPDIIALSKLEKRLLPENIKVGSSNTGIVYYRDKMQNLYFNLVEDGDASQNLITAKCLRINIENFEDDKYKIGSEHKFRIIAYSPMERLLNVSMKKSDMKQTVFSIENVIPCAVLNGTIKSVRDTGIIVEFGDGFTGFVCAMHVFDKPVDKWQSRFKKGQKLRCRVLFIDSASNRIMLTSKSSLVKKPGNEKFITSFDKNLEGAVSTGVIIKHLEGGSLLIAFFNRITGMGNKYAFKF</sequence>